<dbReference type="RefSeq" id="WP_105682550.1">
    <property type="nucleotide sequence ID" value="NZ_JBBGZD010000001.1"/>
</dbReference>
<protein>
    <submittedName>
        <fullName evidence="1">Uncharacterized protein</fullName>
    </submittedName>
</protein>
<dbReference type="Proteomes" id="UP000238325">
    <property type="component" value="Unassembled WGS sequence"/>
</dbReference>
<sequence length="78" mass="9108">MEKKIIAYSIECRNGLDNDYTLYEDGSVLREYDKHTYEGGYNLTAKYKADELSQDVKERLIKEVKEEDKEVAKKLLGL</sequence>
<organism evidence="1 4">
    <name type="scientific">Chryseobacterium culicis</name>
    <dbReference type="NCBI Taxonomy" id="680127"/>
    <lineage>
        <taxon>Bacteria</taxon>
        <taxon>Pseudomonadati</taxon>
        <taxon>Bacteroidota</taxon>
        <taxon>Flavobacteriia</taxon>
        <taxon>Flavobacteriales</taxon>
        <taxon>Weeksellaceae</taxon>
        <taxon>Chryseobacterium group</taxon>
        <taxon>Chryseobacterium</taxon>
    </lineage>
</organism>
<dbReference type="AlphaFoldDB" id="A0A2S9CX56"/>
<proteinExistence type="predicted"/>
<comment type="caution">
    <text evidence="1">The sequence shown here is derived from an EMBL/GenBank/DDBJ whole genome shotgun (WGS) entry which is preliminary data.</text>
</comment>
<gene>
    <name evidence="1" type="ORF">CQ022_02245</name>
    <name evidence="2" type="ORF">CQ033_10745</name>
</gene>
<dbReference type="EMBL" id="PCPH01000002">
    <property type="protein sequence ID" value="PRB91168.1"/>
    <property type="molecule type" value="Genomic_DNA"/>
</dbReference>
<dbReference type="OrthoDB" id="1364790at2"/>
<name>A0A2S9CX56_CHRCI</name>
<keyword evidence="3" id="KW-1185">Reference proteome</keyword>
<dbReference type="Proteomes" id="UP000238534">
    <property type="component" value="Unassembled WGS sequence"/>
</dbReference>
<evidence type="ECO:0000313" key="3">
    <source>
        <dbReference type="Proteomes" id="UP000238325"/>
    </source>
</evidence>
<evidence type="ECO:0000313" key="2">
    <source>
        <dbReference type="EMBL" id="PRB91168.1"/>
    </source>
</evidence>
<dbReference type="EMBL" id="PCPP01000001">
    <property type="protein sequence ID" value="PRB85108.1"/>
    <property type="molecule type" value="Genomic_DNA"/>
</dbReference>
<reference evidence="3 4" key="1">
    <citation type="submission" date="2017-09" db="EMBL/GenBank/DDBJ databases">
        <title>Genomic, metabolic, and phenotypic characteristics of bacterial isolates from the natural microbiome of the model nematode Caenorhabditis elegans.</title>
        <authorList>
            <person name="Zimmermann J."/>
            <person name="Obeng N."/>
            <person name="Yang W."/>
            <person name="Obeng O."/>
            <person name="Kissoyan K."/>
            <person name="Pees B."/>
            <person name="Dirksen P."/>
            <person name="Hoppner M."/>
            <person name="Franke A."/>
            <person name="Rosenstiel P."/>
            <person name="Leippe M."/>
            <person name="Dierking K."/>
            <person name="Kaleta C."/>
            <person name="Schulenburg H."/>
        </authorList>
    </citation>
    <scope>NUCLEOTIDE SEQUENCE [LARGE SCALE GENOMIC DNA]</scope>
    <source>
        <strain evidence="1 4">MYb25</strain>
        <strain evidence="2 3">MYb44</strain>
    </source>
</reference>
<evidence type="ECO:0000313" key="4">
    <source>
        <dbReference type="Proteomes" id="UP000238534"/>
    </source>
</evidence>
<evidence type="ECO:0000313" key="1">
    <source>
        <dbReference type="EMBL" id="PRB85108.1"/>
    </source>
</evidence>
<accession>A0A2S9CX56</accession>